<keyword evidence="3" id="KW-1185">Reference proteome</keyword>
<evidence type="ECO:0000313" key="3">
    <source>
        <dbReference type="Proteomes" id="UP000594261"/>
    </source>
</evidence>
<accession>A0A7N2KZP2</accession>
<dbReference type="Gramene" id="QL02p071849:mrna">
    <property type="protein sequence ID" value="QL02p071849:mrna:CDS:1"/>
    <property type="gene ID" value="QL02p071849"/>
</dbReference>
<dbReference type="EnsemblPlants" id="QL02p071849:mrna">
    <property type="protein sequence ID" value="QL02p071849:mrna:CDS:1"/>
    <property type="gene ID" value="QL02p071849"/>
</dbReference>
<dbReference type="Proteomes" id="UP000594261">
    <property type="component" value="Chromosome 2"/>
</dbReference>
<dbReference type="OMA" id="NEYCHQW"/>
<dbReference type="PANTHER" id="PTHR31170:SF17">
    <property type="match status" value="1"/>
</dbReference>
<sequence length="282" mass="32861">MELIGDNDPIFSMARMRQFLAHDLILLENQVPWIVLERLFNLIVDLTDNNANAVLIELVKVFVDMNLGIELPSVHPPIQEIKHILDLIRKLLVSSIEAGEDPTEWTPLPSATSLVEAGVKIIRKGESKSFLDIKFDNGVLEIPQLKIEETTESFFRNIISFEQCYPNCKPRFTSYAILLDNLINTVKDVDILCENKIIKNWLNPEDAVPFFNKLYYNIGVIEIYYQSLCKEVNEYYNRRWPRWRAMLVRNYFNTPWAILSTAAAIILLILSFVQTWYTIYRK</sequence>
<reference evidence="2" key="2">
    <citation type="submission" date="2021-01" db="UniProtKB">
        <authorList>
            <consortium name="EnsemblPlants"/>
        </authorList>
    </citation>
    <scope>IDENTIFICATION</scope>
</reference>
<dbReference type="InterPro" id="IPR004158">
    <property type="entry name" value="DUF247_pln"/>
</dbReference>
<keyword evidence="1" id="KW-1133">Transmembrane helix</keyword>
<dbReference type="PANTHER" id="PTHR31170">
    <property type="entry name" value="BNAC04G53230D PROTEIN"/>
    <property type="match status" value="1"/>
</dbReference>
<organism evidence="2 3">
    <name type="scientific">Quercus lobata</name>
    <name type="common">Valley oak</name>
    <dbReference type="NCBI Taxonomy" id="97700"/>
    <lineage>
        <taxon>Eukaryota</taxon>
        <taxon>Viridiplantae</taxon>
        <taxon>Streptophyta</taxon>
        <taxon>Embryophyta</taxon>
        <taxon>Tracheophyta</taxon>
        <taxon>Spermatophyta</taxon>
        <taxon>Magnoliopsida</taxon>
        <taxon>eudicotyledons</taxon>
        <taxon>Gunneridae</taxon>
        <taxon>Pentapetalae</taxon>
        <taxon>rosids</taxon>
        <taxon>fabids</taxon>
        <taxon>Fagales</taxon>
        <taxon>Fagaceae</taxon>
        <taxon>Quercus</taxon>
    </lineage>
</organism>
<evidence type="ECO:0000256" key="1">
    <source>
        <dbReference type="SAM" id="Phobius"/>
    </source>
</evidence>
<proteinExistence type="predicted"/>
<feature type="transmembrane region" description="Helical" evidence="1">
    <location>
        <begin position="256"/>
        <end position="279"/>
    </location>
</feature>
<keyword evidence="1" id="KW-0472">Membrane</keyword>
<dbReference type="InParanoid" id="A0A7N2KZP2"/>
<keyword evidence="1" id="KW-0812">Transmembrane</keyword>
<dbReference type="Pfam" id="PF03140">
    <property type="entry name" value="DUF247"/>
    <property type="match status" value="1"/>
</dbReference>
<reference evidence="3" key="1">
    <citation type="journal article" date="2016" name="G3 (Bethesda)">
        <title>First Draft Assembly and Annotation of the Genome of a California Endemic Oak Quercus lobata Nee (Fagaceae).</title>
        <authorList>
            <person name="Sork V.L."/>
            <person name="Fitz-Gibbon S.T."/>
            <person name="Puiu D."/>
            <person name="Crepeau M."/>
            <person name="Gugger P.F."/>
            <person name="Sherman R."/>
            <person name="Stevens K."/>
            <person name="Langley C.H."/>
            <person name="Pellegrini M."/>
            <person name="Salzberg S.L."/>
        </authorList>
    </citation>
    <scope>NUCLEOTIDE SEQUENCE [LARGE SCALE GENOMIC DNA]</scope>
    <source>
        <strain evidence="3">cv. SW786</strain>
    </source>
</reference>
<dbReference type="AlphaFoldDB" id="A0A7N2KZP2"/>
<evidence type="ECO:0000313" key="2">
    <source>
        <dbReference type="EnsemblPlants" id="QL02p071849:mrna:CDS:1"/>
    </source>
</evidence>
<protein>
    <submittedName>
        <fullName evidence="2">Uncharacterized protein</fullName>
    </submittedName>
</protein>
<name>A0A7N2KZP2_QUELO</name>